<dbReference type="Proteomes" id="UP001209540">
    <property type="component" value="Unassembled WGS sequence"/>
</dbReference>
<evidence type="ECO:0000256" key="1">
    <source>
        <dbReference type="SAM" id="Coils"/>
    </source>
</evidence>
<gene>
    <name evidence="2" type="ORF">BDA99DRAFT_314190</name>
</gene>
<accession>A0AAD5JKN8</accession>
<name>A0AAD5JKN8_9FUNG</name>
<comment type="caution">
    <text evidence="2">The sequence shown here is derived from an EMBL/GenBank/DDBJ whole genome shotgun (WGS) entry which is preliminary data.</text>
</comment>
<keyword evidence="3" id="KW-1185">Reference proteome</keyword>
<reference evidence="2" key="2">
    <citation type="submission" date="2023-02" db="EMBL/GenBank/DDBJ databases">
        <authorList>
            <consortium name="DOE Joint Genome Institute"/>
            <person name="Mondo S.J."/>
            <person name="Chang Y."/>
            <person name="Wang Y."/>
            <person name="Ahrendt S."/>
            <person name="Andreopoulos W."/>
            <person name="Barry K."/>
            <person name="Beard J."/>
            <person name="Benny G.L."/>
            <person name="Blankenship S."/>
            <person name="Bonito G."/>
            <person name="Cuomo C."/>
            <person name="Desiro A."/>
            <person name="Gervers K.A."/>
            <person name="Hundley H."/>
            <person name="Kuo A."/>
            <person name="LaButti K."/>
            <person name="Lang B.F."/>
            <person name="Lipzen A."/>
            <person name="O'Donnell K."/>
            <person name="Pangilinan J."/>
            <person name="Reynolds N."/>
            <person name="Sandor L."/>
            <person name="Smith M.W."/>
            <person name="Tsang A."/>
            <person name="Grigoriev I.V."/>
            <person name="Stajich J.E."/>
            <person name="Spatafora J.W."/>
        </authorList>
    </citation>
    <scope>NUCLEOTIDE SEQUENCE</scope>
    <source>
        <strain evidence="2">RSA 2281</strain>
    </source>
</reference>
<sequence length="150" mass="17404">MESLESYNDLKQDVRKADHELELLDQELSNTKDEIALECTRQHKLHSTLNDNQKKLNDLMHRIQHMTQQKTDLTQQEKDKRTELTELEGMVAECGASLEEQQQEDQKRDEQLEKLRKELIHVNQVVEQLEQRAASISNGTTMTNSSNSSS</sequence>
<evidence type="ECO:0000313" key="2">
    <source>
        <dbReference type="EMBL" id="KAI9243905.1"/>
    </source>
</evidence>
<organism evidence="2 3">
    <name type="scientific">Phascolomyces articulosus</name>
    <dbReference type="NCBI Taxonomy" id="60185"/>
    <lineage>
        <taxon>Eukaryota</taxon>
        <taxon>Fungi</taxon>
        <taxon>Fungi incertae sedis</taxon>
        <taxon>Mucoromycota</taxon>
        <taxon>Mucoromycotina</taxon>
        <taxon>Mucoromycetes</taxon>
        <taxon>Mucorales</taxon>
        <taxon>Lichtheimiaceae</taxon>
        <taxon>Phascolomyces</taxon>
    </lineage>
</organism>
<dbReference type="Gene3D" id="1.10.287.1490">
    <property type="match status" value="1"/>
</dbReference>
<dbReference type="AlphaFoldDB" id="A0AAD5JKN8"/>
<protein>
    <submittedName>
        <fullName evidence="2">Uncharacterized protein</fullName>
    </submittedName>
</protein>
<dbReference type="EMBL" id="JAIXMP010000065">
    <property type="protein sequence ID" value="KAI9243905.1"/>
    <property type="molecule type" value="Genomic_DNA"/>
</dbReference>
<evidence type="ECO:0000313" key="3">
    <source>
        <dbReference type="Proteomes" id="UP001209540"/>
    </source>
</evidence>
<keyword evidence="1" id="KW-0175">Coiled coil</keyword>
<reference evidence="2" key="1">
    <citation type="journal article" date="2022" name="IScience">
        <title>Evolution of zygomycete secretomes and the origins of terrestrial fungal ecologies.</title>
        <authorList>
            <person name="Chang Y."/>
            <person name="Wang Y."/>
            <person name="Mondo S."/>
            <person name="Ahrendt S."/>
            <person name="Andreopoulos W."/>
            <person name="Barry K."/>
            <person name="Beard J."/>
            <person name="Benny G.L."/>
            <person name="Blankenship S."/>
            <person name="Bonito G."/>
            <person name="Cuomo C."/>
            <person name="Desiro A."/>
            <person name="Gervers K.A."/>
            <person name="Hundley H."/>
            <person name="Kuo A."/>
            <person name="LaButti K."/>
            <person name="Lang B.F."/>
            <person name="Lipzen A."/>
            <person name="O'Donnell K."/>
            <person name="Pangilinan J."/>
            <person name="Reynolds N."/>
            <person name="Sandor L."/>
            <person name="Smith M.E."/>
            <person name="Tsang A."/>
            <person name="Grigoriev I.V."/>
            <person name="Stajich J.E."/>
            <person name="Spatafora J.W."/>
        </authorList>
    </citation>
    <scope>NUCLEOTIDE SEQUENCE</scope>
    <source>
        <strain evidence="2">RSA 2281</strain>
    </source>
</reference>
<feature type="coiled-coil region" evidence="1">
    <location>
        <begin position="7"/>
        <end position="132"/>
    </location>
</feature>
<proteinExistence type="predicted"/>